<keyword evidence="2" id="KW-1185">Reference proteome</keyword>
<protein>
    <submittedName>
        <fullName evidence="1">Uncharacterized protein</fullName>
    </submittedName>
</protein>
<evidence type="ECO:0000313" key="1">
    <source>
        <dbReference type="EMBL" id="KMS97587.1"/>
    </source>
</evidence>
<evidence type="ECO:0000313" key="2">
    <source>
        <dbReference type="Proteomes" id="UP000035740"/>
    </source>
</evidence>
<proteinExistence type="predicted"/>
<name>A0A0J8BCA7_BETVV</name>
<gene>
    <name evidence="1" type="ORF">BVRB_5g125570</name>
</gene>
<dbReference type="Gene3D" id="3.90.70.10">
    <property type="entry name" value="Cysteine proteinases"/>
    <property type="match status" value="1"/>
</dbReference>
<dbReference type="AlphaFoldDB" id="A0A0J8BCA7"/>
<dbReference type="Proteomes" id="UP000035740">
    <property type="component" value="Unassembled WGS sequence"/>
</dbReference>
<organism evidence="1 2">
    <name type="scientific">Beta vulgaris subsp. vulgaris</name>
    <name type="common">Beet</name>
    <dbReference type="NCBI Taxonomy" id="3555"/>
    <lineage>
        <taxon>Eukaryota</taxon>
        <taxon>Viridiplantae</taxon>
        <taxon>Streptophyta</taxon>
        <taxon>Embryophyta</taxon>
        <taxon>Tracheophyta</taxon>
        <taxon>Spermatophyta</taxon>
        <taxon>Magnoliopsida</taxon>
        <taxon>eudicotyledons</taxon>
        <taxon>Gunneridae</taxon>
        <taxon>Pentapetalae</taxon>
        <taxon>Caryophyllales</taxon>
        <taxon>Chenopodiaceae</taxon>
        <taxon>Betoideae</taxon>
        <taxon>Beta</taxon>
    </lineage>
</organism>
<dbReference type="EMBL" id="KQ090304">
    <property type="protein sequence ID" value="KMS97587.1"/>
    <property type="molecule type" value="Genomic_DNA"/>
</dbReference>
<reference evidence="1 2" key="1">
    <citation type="journal article" date="2014" name="Nature">
        <title>The genome of the recently domesticated crop plant sugar beet (Beta vulgaris).</title>
        <authorList>
            <person name="Dohm J.C."/>
            <person name="Minoche A.E."/>
            <person name="Holtgrawe D."/>
            <person name="Capella-Gutierrez S."/>
            <person name="Zakrzewski F."/>
            <person name="Tafer H."/>
            <person name="Rupp O."/>
            <person name="Sorensen T.R."/>
            <person name="Stracke R."/>
            <person name="Reinhardt R."/>
            <person name="Goesmann A."/>
            <person name="Kraft T."/>
            <person name="Schulz B."/>
            <person name="Stadler P.F."/>
            <person name="Schmidt T."/>
            <person name="Gabaldon T."/>
            <person name="Lehrach H."/>
            <person name="Weisshaar B."/>
            <person name="Himmelbauer H."/>
        </authorList>
    </citation>
    <scope>NUCLEOTIDE SEQUENCE [LARGE SCALE GENOMIC DNA]</scope>
    <source>
        <tissue evidence="1">Taproot</tissue>
    </source>
</reference>
<accession>A0A0J8BCA7</accession>
<dbReference type="Gramene" id="KMS97587">
    <property type="protein sequence ID" value="KMS97587"/>
    <property type="gene ID" value="BVRB_5g125570"/>
</dbReference>
<sequence>MTVLAITLVCYYGQHYYCFAFSHDNERWIMYDDRTVKESHQLFVVT</sequence>